<dbReference type="Gene3D" id="3.40.50.720">
    <property type="entry name" value="NAD(P)-binding Rossmann-like Domain"/>
    <property type="match status" value="1"/>
</dbReference>
<dbReference type="SUPFAM" id="SSF51735">
    <property type="entry name" value="NAD(P)-binding Rossmann-fold domains"/>
    <property type="match status" value="1"/>
</dbReference>
<dbReference type="PANTHER" id="PTHR48079">
    <property type="entry name" value="PROTEIN YEEZ"/>
    <property type="match status" value="1"/>
</dbReference>
<proteinExistence type="predicted"/>
<name>A0A9P5NX41_GYMJU</name>
<evidence type="ECO:0000259" key="2">
    <source>
        <dbReference type="Pfam" id="PF05368"/>
    </source>
</evidence>
<dbReference type="GO" id="GO:0004029">
    <property type="term" value="F:aldehyde dehydrogenase (NAD+) activity"/>
    <property type="evidence" value="ECO:0007669"/>
    <property type="project" value="TreeGrafter"/>
</dbReference>
<sequence length="346" mass="37863">MSPKLNILMTGVTGFIGGSVLKNFLNHPDFSSFNITVLVRSPEKADKLKKLGVNPVLGSHDEEKVMVDVAAENDVVIAMADADNFKAAQAVLKGLKKRYEKTKTVPILIHTSGTGVLADNAEGHSSTETIYDDSNPDQIESLPDSRPHRNVDLEILRADKEGYVRTHIVLPSTIWGFATGVLADQGIQNRFSIQVPQLIRASLNRRRGGMVGEGRNIWPDVDVNDVAELYVVLFNAIRAGNNPAIGHGRDGFYFGENGEHTLYEVGKAISVALVQLGLSEYSEPSTFTKEEINEYLEGSTYLGSNSRCRGRRSRAIGWKPTKTKEDFLASIKPEVEVIAGDIKALA</sequence>
<dbReference type="EMBL" id="JADNYJ010000015">
    <property type="protein sequence ID" value="KAF8907377.1"/>
    <property type="molecule type" value="Genomic_DNA"/>
</dbReference>
<evidence type="ECO:0000313" key="4">
    <source>
        <dbReference type="Proteomes" id="UP000724874"/>
    </source>
</evidence>
<dbReference type="InterPro" id="IPR036291">
    <property type="entry name" value="NAD(P)-bd_dom_sf"/>
</dbReference>
<accession>A0A9P5NX41</accession>
<protein>
    <submittedName>
        <fullName evidence="3">NAD-binding protein</fullName>
    </submittedName>
</protein>
<comment type="caution">
    <text evidence="3">The sequence shown here is derived from an EMBL/GenBank/DDBJ whole genome shotgun (WGS) entry which is preliminary data.</text>
</comment>
<dbReference type="AlphaFoldDB" id="A0A9P5NX41"/>
<dbReference type="Proteomes" id="UP000724874">
    <property type="component" value="Unassembled WGS sequence"/>
</dbReference>
<evidence type="ECO:0000256" key="1">
    <source>
        <dbReference type="SAM" id="MobiDB-lite"/>
    </source>
</evidence>
<dbReference type="InterPro" id="IPR008030">
    <property type="entry name" value="NmrA-like"/>
</dbReference>
<dbReference type="GO" id="GO:0005737">
    <property type="term" value="C:cytoplasm"/>
    <property type="evidence" value="ECO:0007669"/>
    <property type="project" value="TreeGrafter"/>
</dbReference>
<keyword evidence="4" id="KW-1185">Reference proteome</keyword>
<gene>
    <name evidence="3" type="ORF">CPB84DRAFT_1704336</name>
</gene>
<evidence type="ECO:0000313" key="3">
    <source>
        <dbReference type="EMBL" id="KAF8907377.1"/>
    </source>
</evidence>
<dbReference type="Pfam" id="PF05368">
    <property type="entry name" value="NmrA"/>
    <property type="match status" value="1"/>
</dbReference>
<dbReference type="OrthoDB" id="10262413at2759"/>
<dbReference type="InterPro" id="IPR051783">
    <property type="entry name" value="NAD(P)-dependent_oxidoreduct"/>
</dbReference>
<dbReference type="PANTHER" id="PTHR48079:SF6">
    <property type="entry name" value="NAD(P)-BINDING DOMAIN-CONTAINING PROTEIN-RELATED"/>
    <property type="match status" value="1"/>
</dbReference>
<feature type="region of interest" description="Disordered" evidence="1">
    <location>
        <begin position="126"/>
        <end position="146"/>
    </location>
</feature>
<feature type="domain" description="NmrA-like" evidence="2">
    <location>
        <begin position="5"/>
        <end position="81"/>
    </location>
</feature>
<organism evidence="3 4">
    <name type="scientific">Gymnopilus junonius</name>
    <name type="common">Spectacular rustgill mushroom</name>
    <name type="synonym">Gymnopilus spectabilis subsp. junonius</name>
    <dbReference type="NCBI Taxonomy" id="109634"/>
    <lineage>
        <taxon>Eukaryota</taxon>
        <taxon>Fungi</taxon>
        <taxon>Dikarya</taxon>
        <taxon>Basidiomycota</taxon>
        <taxon>Agaricomycotina</taxon>
        <taxon>Agaricomycetes</taxon>
        <taxon>Agaricomycetidae</taxon>
        <taxon>Agaricales</taxon>
        <taxon>Agaricineae</taxon>
        <taxon>Hymenogastraceae</taxon>
        <taxon>Gymnopilus</taxon>
    </lineage>
</organism>
<reference evidence="3" key="1">
    <citation type="submission" date="2020-11" db="EMBL/GenBank/DDBJ databases">
        <authorList>
            <consortium name="DOE Joint Genome Institute"/>
            <person name="Ahrendt S."/>
            <person name="Riley R."/>
            <person name="Andreopoulos W."/>
            <person name="LaButti K."/>
            <person name="Pangilinan J."/>
            <person name="Ruiz-duenas F.J."/>
            <person name="Barrasa J.M."/>
            <person name="Sanchez-Garcia M."/>
            <person name="Camarero S."/>
            <person name="Miyauchi S."/>
            <person name="Serrano A."/>
            <person name="Linde D."/>
            <person name="Babiker R."/>
            <person name="Drula E."/>
            <person name="Ayuso-Fernandez I."/>
            <person name="Pacheco R."/>
            <person name="Padilla G."/>
            <person name="Ferreira P."/>
            <person name="Barriuso J."/>
            <person name="Kellner H."/>
            <person name="Castanera R."/>
            <person name="Alfaro M."/>
            <person name="Ramirez L."/>
            <person name="Pisabarro A.G."/>
            <person name="Kuo A."/>
            <person name="Tritt A."/>
            <person name="Lipzen A."/>
            <person name="He G."/>
            <person name="Yan M."/>
            <person name="Ng V."/>
            <person name="Cullen D."/>
            <person name="Martin F."/>
            <person name="Rosso M.-N."/>
            <person name="Henrissat B."/>
            <person name="Hibbett D."/>
            <person name="Martinez A.T."/>
            <person name="Grigoriev I.V."/>
        </authorList>
    </citation>
    <scope>NUCLEOTIDE SEQUENCE</scope>
    <source>
        <strain evidence="3">AH 44721</strain>
    </source>
</reference>